<dbReference type="Pfam" id="PF02599">
    <property type="entry name" value="CsrA"/>
    <property type="match status" value="1"/>
</dbReference>
<protein>
    <submittedName>
        <fullName evidence="2">Carbon storage regulator</fullName>
    </submittedName>
</protein>
<evidence type="ECO:0000313" key="2">
    <source>
        <dbReference type="EMBL" id="MBJ7550779.1"/>
    </source>
</evidence>
<name>A0ABS0ZAT9_9GAMM</name>
<dbReference type="SUPFAM" id="SSF117130">
    <property type="entry name" value="CsrA-like"/>
    <property type="match status" value="1"/>
</dbReference>
<accession>A0ABS0ZAT9</accession>
<keyword evidence="3" id="KW-1185">Reference proteome</keyword>
<evidence type="ECO:0000313" key="3">
    <source>
        <dbReference type="Proteomes" id="UP000598488"/>
    </source>
</evidence>
<gene>
    <name evidence="2" type="ORF">JHD44_08805</name>
</gene>
<keyword evidence="1" id="KW-0010">Activator</keyword>
<dbReference type="Proteomes" id="UP000598488">
    <property type="component" value="Unassembled WGS sequence"/>
</dbReference>
<reference evidence="2 3" key="1">
    <citation type="submission" date="2020-12" db="EMBL/GenBank/DDBJ databases">
        <title>Comparative genome analysis of fungal antagonists Marinomonas ostreistagni 398 and M. spartinae 468.</title>
        <authorList>
            <person name="Fields J.L."/>
            <person name="Mavrodi O.V."/>
            <person name="Biber P.D."/>
            <person name="Indest K.J."/>
            <person name="Mavrodi D.V."/>
        </authorList>
    </citation>
    <scope>NUCLEOTIDE SEQUENCE [LARGE SCALE GENOMIC DNA]</scope>
    <source>
        <strain evidence="2 3">USM7</strain>
    </source>
</reference>
<dbReference type="Gene3D" id="2.60.40.4380">
    <property type="entry name" value="Translational regulator CsrA"/>
    <property type="match status" value="1"/>
</dbReference>
<proteinExistence type="predicted"/>
<sequence>MHNGLILSRTKDEGITIKVPPSTTETTVHVTTLSCTHSRTRLHIAAPRDTSIVRDELLKISKEGDAA</sequence>
<evidence type="ECO:0000256" key="1">
    <source>
        <dbReference type="ARBA" id="ARBA00023159"/>
    </source>
</evidence>
<comment type="caution">
    <text evidence="2">The sequence shown here is derived from an EMBL/GenBank/DDBJ whole genome shotgun (WGS) entry which is preliminary data.</text>
</comment>
<dbReference type="InterPro" id="IPR003751">
    <property type="entry name" value="CsrA"/>
</dbReference>
<dbReference type="RefSeq" id="WP_199462390.1">
    <property type="nucleotide sequence ID" value="NZ_JAEMUH010000007.1"/>
</dbReference>
<dbReference type="EMBL" id="JAEMUH010000007">
    <property type="protein sequence ID" value="MBJ7550779.1"/>
    <property type="molecule type" value="Genomic_DNA"/>
</dbReference>
<organism evidence="2 3">
    <name type="scientific">Marinomonas ostreistagni</name>
    <dbReference type="NCBI Taxonomy" id="359209"/>
    <lineage>
        <taxon>Bacteria</taxon>
        <taxon>Pseudomonadati</taxon>
        <taxon>Pseudomonadota</taxon>
        <taxon>Gammaproteobacteria</taxon>
        <taxon>Oceanospirillales</taxon>
        <taxon>Oceanospirillaceae</taxon>
        <taxon>Marinomonas</taxon>
    </lineage>
</organism>
<dbReference type="InterPro" id="IPR036107">
    <property type="entry name" value="CsrA_sf"/>
</dbReference>